<evidence type="ECO:0000313" key="1">
    <source>
        <dbReference type="EMBL" id="CEK47501.1"/>
    </source>
</evidence>
<feature type="non-terminal residue" evidence="1">
    <location>
        <position position="1"/>
    </location>
</feature>
<gene>
    <name evidence="1" type="primary">ORF1507</name>
</gene>
<organism evidence="1">
    <name type="scientific">Arion vulgaris</name>
    <dbReference type="NCBI Taxonomy" id="1028688"/>
    <lineage>
        <taxon>Eukaryota</taxon>
        <taxon>Metazoa</taxon>
        <taxon>Spiralia</taxon>
        <taxon>Lophotrochozoa</taxon>
        <taxon>Mollusca</taxon>
        <taxon>Gastropoda</taxon>
        <taxon>Heterobranchia</taxon>
        <taxon>Euthyneura</taxon>
        <taxon>Panpulmonata</taxon>
        <taxon>Eupulmonata</taxon>
        <taxon>Stylommatophora</taxon>
        <taxon>Helicina</taxon>
        <taxon>Arionoidea</taxon>
        <taxon>Arionidae</taxon>
        <taxon>Arion</taxon>
    </lineage>
</organism>
<dbReference type="AlphaFoldDB" id="A0A0B6XVG4"/>
<accession>A0A0B6XVG4</accession>
<name>A0A0B6XVG4_9EUPU</name>
<dbReference type="EMBL" id="HACG01000636">
    <property type="protein sequence ID" value="CEK47501.1"/>
    <property type="molecule type" value="Transcribed_RNA"/>
</dbReference>
<feature type="non-terminal residue" evidence="1">
    <location>
        <position position="67"/>
    </location>
</feature>
<sequence>IQDQVKKYAKEGENVYFVVIGCTSKSETFLCTSIAKVTNPGDGEKMDNHWIAEFAYQVNLRLPGGYS</sequence>
<reference evidence="1" key="1">
    <citation type="submission" date="2014-12" db="EMBL/GenBank/DDBJ databases">
        <title>Insight into the proteome of Arion vulgaris.</title>
        <authorList>
            <person name="Aradska J."/>
            <person name="Bulat T."/>
            <person name="Smidak R."/>
            <person name="Sarate P."/>
            <person name="Gangsoo J."/>
            <person name="Sialana F."/>
            <person name="Bilban M."/>
            <person name="Lubec G."/>
        </authorList>
    </citation>
    <scope>NUCLEOTIDE SEQUENCE</scope>
    <source>
        <tissue evidence="1">Skin</tissue>
    </source>
</reference>
<proteinExistence type="predicted"/>
<protein>
    <submittedName>
        <fullName evidence="1">Uncharacterized protein</fullName>
    </submittedName>
</protein>